<sequence>MGELGMDREEDPEARIRALEQPLSDIARTSELGSAHDHSAYGYIPAPSGPHPPPPPGAYHQPPALPYPETGDAVFHAPAAPPRAHGGAGVVPVVIGVLALLIAGGVTLFLMLRPSPPTVAGGGATLTEGPVDVSTDRDGEARNPSRTNIFVPPIVPRTDPAPPPGTNVSIAGIGEDKAFACDDHLVSISGVENTVVITGRCASVSVSGIDNVVTIDASPQISVSGFDNRVVYRQGEPEVTTSGTGNTVERG</sequence>
<feature type="region of interest" description="Disordered" evidence="1">
    <location>
        <begin position="21"/>
        <end position="58"/>
    </location>
</feature>
<evidence type="ECO:0008006" key="5">
    <source>
        <dbReference type="Google" id="ProtNLM"/>
    </source>
</evidence>
<dbReference type="InterPro" id="IPR021417">
    <property type="entry name" value="DUF3060"/>
</dbReference>
<reference evidence="3 4" key="1">
    <citation type="journal article" date="2019" name="Emerg. Microbes Infect.">
        <title>Comprehensive subspecies identification of 175 nontuberculous mycobacteria species based on 7547 genomic profiles.</title>
        <authorList>
            <person name="Matsumoto Y."/>
            <person name="Kinjo T."/>
            <person name="Motooka D."/>
            <person name="Nabeya D."/>
            <person name="Jung N."/>
            <person name="Uechi K."/>
            <person name="Horii T."/>
            <person name="Iida T."/>
            <person name="Fujita J."/>
            <person name="Nakamura S."/>
        </authorList>
    </citation>
    <scope>NUCLEOTIDE SEQUENCE [LARGE SCALE GENOMIC DNA]</scope>
    <source>
        <strain evidence="3 4">JCM 18538</strain>
    </source>
</reference>
<evidence type="ECO:0000313" key="4">
    <source>
        <dbReference type="Proteomes" id="UP000467428"/>
    </source>
</evidence>
<proteinExistence type="predicted"/>
<evidence type="ECO:0000256" key="1">
    <source>
        <dbReference type="SAM" id="MobiDB-lite"/>
    </source>
</evidence>
<name>A0A7I7S5Y5_9MYCO</name>
<feature type="compositionally biased region" description="Basic and acidic residues" evidence="1">
    <location>
        <begin position="134"/>
        <end position="143"/>
    </location>
</feature>
<dbReference type="KEGG" id="marz:MARA_53580"/>
<dbReference type="AlphaFoldDB" id="A0A7I7S5Y5"/>
<keyword evidence="2" id="KW-0472">Membrane</keyword>
<dbReference type="EMBL" id="AP022593">
    <property type="protein sequence ID" value="BBY51890.1"/>
    <property type="molecule type" value="Genomic_DNA"/>
</dbReference>
<keyword evidence="2" id="KW-0812">Transmembrane</keyword>
<dbReference type="Pfam" id="PF11259">
    <property type="entry name" value="DUF3060"/>
    <property type="match status" value="1"/>
</dbReference>
<accession>A0A7I7S5Y5</accession>
<keyword evidence="2" id="KW-1133">Transmembrane helix</keyword>
<evidence type="ECO:0000256" key="2">
    <source>
        <dbReference type="SAM" id="Phobius"/>
    </source>
</evidence>
<dbReference type="Proteomes" id="UP000467428">
    <property type="component" value="Chromosome"/>
</dbReference>
<geneLocation type="plasmid" evidence="4">
    <name>pjcm18538 dna</name>
</geneLocation>
<gene>
    <name evidence="3" type="ORF">MARA_53580</name>
</gene>
<feature type="transmembrane region" description="Helical" evidence="2">
    <location>
        <begin position="90"/>
        <end position="112"/>
    </location>
</feature>
<feature type="region of interest" description="Disordered" evidence="1">
    <location>
        <begin position="121"/>
        <end position="147"/>
    </location>
</feature>
<evidence type="ECO:0000313" key="3">
    <source>
        <dbReference type="EMBL" id="BBY51890.1"/>
    </source>
</evidence>
<feature type="compositionally biased region" description="Pro residues" evidence="1">
    <location>
        <begin position="47"/>
        <end position="57"/>
    </location>
</feature>
<protein>
    <recommendedName>
        <fullName evidence="5">DUF3060 domain-containing protein</fullName>
    </recommendedName>
</protein>
<dbReference type="RefSeq" id="WP_163923236.1">
    <property type="nucleotide sequence ID" value="NZ_AP022593.1"/>
</dbReference>
<keyword evidence="4" id="KW-1185">Reference proteome</keyword>
<organism evidence="3 4">
    <name type="scientific">Mycolicibacterium arabiense</name>
    <dbReference type="NCBI Taxonomy" id="1286181"/>
    <lineage>
        <taxon>Bacteria</taxon>
        <taxon>Bacillati</taxon>
        <taxon>Actinomycetota</taxon>
        <taxon>Actinomycetes</taxon>
        <taxon>Mycobacteriales</taxon>
        <taxon>Mycobacteriaceae</taxon>
        <taxon>Mycolicibacterium</taxon>
    </lineage>
</organism>